<proteinExistence type="predicted"/>
<evidence type="ECO:0000313" key="1">
    <source>
        <dbReference type="EMBL" id="KAH7676557.1"/>
    </source>
</evidence>
<keyword evidence="2" id="KW-1185">Reference proteome</keyword>
<gene>
    <name evidence="1" type="ORF">IHE45_07G024900</name>
</gene>
<sequence>MILNCSTNCLPLIYLGVPLSGRKPRRSNWSTLIGIVRSRLSPWKSTYLSLGGRLTLLNSVLSTVPVYWISVFKLPIWVLNKIYKIRRDFLWKGPELGPKGIRPVAWNRICRPRKLGGIGILNLQEFNKALLGKWWWKLITNPNSYFAKISKFNYLKRNPIRFLYQPPPRNKSYFWVGIH</sequence>
<organism evidence="1 2">
    <name type="scientific">Dioscorea alata</name>
    <name type="common">Purple yam</name>
    <dbReference type="NCBI Taxonomy" id="55571"/>
    <lineage>
        <taxon>Eukaryota</taxon>
        <taxon>Viridiplantae</taxon>
        <taxon>Streptophyta</taxon>
        <taxon>Embryophyta</taxon>
        <taxon>Tracheophyta</taxon>
        <taxon>Spermatophyta</taxon>
        <taxon>Magnoliopsida</taxon>
        <taxon>Liliopsida</taxon>
        <taxon>Dioscoreales</taxon>
        <taxon>Dioscoreaceae</taxon>
        <taxon>Dioscorea</taxon>
    </lineage>
</organism>
<dbReference type="Proteomes" id="UP000827976">
    <property type="component" value="Chromosome 7"/>
</dbReference>
<protein>
    <submittedName>
        <fullName evidence="1">Uncharacterized protein</fullName>
    </submittedName>
</protein>
<reference evidence="2" key="1">
    <citation type="journal article" date="2022" name="Nat. Commun.">
        <title>Chromosome evolution and the genetic basis of agronomically important traits in greater yam.</title>
        <authorList>
            <person name="Bredeson J.V."/>
            <person name="Lyons J.B."/>
            <person name="Oniyinde I.O."/>
            <person name="Okereke N.R."/>
            <person name="Kolade O."/>
            <person name="Nnabue I."/>
            <person name="Nwadili C.O."/>
            <person name="Hribova E."/>
            <person name="Parker M."/>
            <person name="Nwogha J."/>
            <person name="Shu S."/>
            <person name="Carlson J."/>
            <person name="Kariba R."/>
            <person name="Muthemba S."/>
            <person name="Knop K."/>
            <person name="Barton G.J."/>
            <person name="Sherwood A.V."/>
            <person name="Lopez-Montes A."/>
            <person name="Asiedu R."/>
            <person name="Jamnadass R."/>
            <person name="Muchugi A."/>
            <person name="Goodstein D."/>
            <person name="Egesi C.N."/>
            <person name="Featherston J."/>
            <person name="Asfaw A."/>
            <person name="Simpson G.G."/>
            <person name="Dolezel J."/>
            <person name="Hendre P.S."/>
            <person name="Van Deynze A."/>
            <person name="Kumar P.L."/>
            <person name="Obidiegwu J.E."/>
            <person name="Bhattacharjee R."/>
            <person name="Rokhsar D.S."/>
        </authorList>
    </citation>
    <scope>NUCLEOTIDE SEQUENCE [LARGE SCALE GENOMIC DNA]</scope>
    <source>
        <strain evidence="2">cv. TDa95/00328</strain>
    </source>
</reference>
<dbReference type="EMBL" id="CM037017">
    <property type="protein sequence ID" value="KAH7676557.1"/>
    <property type="molecule type" value="Genomic_DNA"/>
</dbReference>
<accession>A0ACB7VPN2</accession>
<comment type="caution">
    <text evidence="1">The sequence shown here is derived from an EMBL/GenBank/DDBJ whole genome shotgun (WGS) entry which is preliminary data.</text>
</comment>
<name>A0ACB7VPN2_DIOAL</name>
<evidence type="ECO:0000313" key="2">
    <source>
        <dbReference type="Proteomes" id="UP000827976"/>
    </source>
</evidence>